<dbReference type="PANTHER" id="PTHR11410">
    <property type="entry name" value="ATP SYNTHASE SUBUNIT A"/>
    <property type="match status" value="1"/>
</dbReference>
<evidence type="ECO:0000256" key="12">
    <source>
        <dbReference type="RuleBase" id="RU000483"/>
    </source>
</evidence>
<dbReference type="GO" id="GO:0045259">
    <property type="term" value="C:proton-transporting ATP synthase complex"/>
    <property type="evidence" value="ECO:0007669"/>
    <property type="project" value="UniProtKB-KW"/>
</dbReference>
<name>A0A4R1BN84_9BACT</name>
<organism evidence="15 16">
    <name type="scientific">Flaviaesturariibacter flavus</name>
    <dbReference type="NCBI Taxonomy" id="2502780"/>
    <lineage>
        <taxon>Bacteria</taxon>
        <taxon>Pseudomonadati</taxon>
        <taxon>Bacteroidota</taxon>
        <taxon>Chitinophagia</taxon>
        <taxon>Chitinophagales</taxon>
        <taxon>Chitinophagaceae</taxon>
        <taxon>Flaviaestuariibacter</taxon>
    </lineage>
</organism>
<dbReference type="InterPro" id="IPR045083">
    <property type="entry name" value="ATP_synth_F0_asu_bact/mt"/>
</dbReference>
<proteinExistence type="inferred from homology"/>
<comment type="subcellular location">
    <subcellularLocation>
        <location evidence="11 12">Cell membrane</location>
        <topology evidence="11 12">Multi-pass membrane protein</topology>
    </subcellularLocation>
    <subcellularLocation>
        <location evidence="1">Membrane</location>
        <topology evidence="1">Multi-pass membrane protein</topology>
    </subcellularLocation>
</comment>
<dbReference type="NCBIfam" id="TIGR01131">
    <property type="entry name" value="ATP_synt_6_or_A"/>
    <property type="match status" value="1"/>
</dbReference>
<dbReference type="GO" id="GO:0005886">
    <property type="term" value="C:plasma membrane"/>
    <property type="evidence" value="ECO:0007669"/>
    <property type="project" value="UniProtKB-SubCell"/>
</dbReference>
<evidence type="ECO:0000313" key="16">
    <source>
        <dbReference type="Proteomes" id="UP000295334"/>
    </source>
</evidence>
<evidence type="ECO:0000256" key="7">
    <source>
        <dbReference type="ARBA" id="ARBA00022989"/>
    </source>
</evidence>
<dbReference type="Gene3D" id="1.20.120.220">
    <property type="entry name" value="ATP synthase, F0 complex, subunit A"/>
    <property type="match status" value="1"/>
</dbReference>
<reference evidence="15 16" key="1">
    <citation type="submission" date="2019-03" db="EMBL/GenBank/DDBJ databases">
        <authorList>
            <person name="Kim M.K.M."/>
        </authorList>
    </citation>
    <scope>NUCLEOTIDE SEQUENCE [LARGE SCALE GENOMIC DNA]</scope>
    <source>
        <strain evidence="15 16">17J68-12</strain>
    </source>
</reference>
<comment type="caution">
    <text evidence="15">The sequence shown here is derived from an EMBL/GenBank/DDBJ whole genome shotgun (WGS) entry which is preliminary data.</text>
</comment>
<gene>
    <name evidence="11 15" type="primary">atpB</name>
    <name evidence="15" type="ORF">EPD60_03330</name>
</gene>
<evidence type="ECO:0000256" key="3">
    <source>
        <dbReference type="ARBA" id="ARBA00022448"/>
    </source>
</evidence>
<dbReference type="HAMAP" id="MF_01393">
    <property type="entry name" value="ATP_synth_a_bact"/>
    <property type="match status" value="1"/>
</dbReference>
<feature type="chain" id="PRO_5020623794" description="ATP synthase subunit a" evidence="14">
    <location>
        <begin position="24"/>
        <end position="410"/>
    </location>
</feature>
<comment type="similarity">
    <text evidence="2 11 12">Belongs to the ATPase A chain family.</text>
</comment>
<keyword evidence="10 11" id="KW-0066">ATP synthesis</keyword>
<evidence type="ECO:0000256" key="5">
    <source>
        <dbReference type="ARBA" id="ARBA00022692"/>
    </source>
</evidence>
<dbReference type="GO" id="GO:0046933">
    <property type="term" value="F:proton-transporting ATP synthase activity, rotational mechanism"/>
    <property type="evidence" value="ECO:0007669"/>
    <property type="project" value="UniProtKB-UniRule"/>
</dbReference>
<accession>A0A4R1BN84</accession>
<evidence type="ECO:0000256" key="11">
    <source>
        <dbReference type="HAMAP-Rule" id="MF_01393"/>
    </source>
</evidence>
<evidence type="ECO:0000256" key="8">
    <source>
        <dbReference type="ARBA" id="ARBA00023065"/>
    </source>
</evidence>
<dbReference type="InterPro" id="IPR035908">
    <property type="entry name" value="F0_ATP_A_sf"/>
</dbReference>
<dbReference type="InterPro" id="IPR000568">
    <property type="entry name" value="ATP_synth_F0_asu"/>
</dbReference>
<dbReference type="PRINTS" id="PR00123">
    <property type="entry name" value="ATPASEA"/>
</dbReference>
<keyword evidence="5 11" id="KW-0812">Transmembrane</keyword>
<dbReference type="Pfam" id="PF00119">
    <property type="entry name" value="ATP-synt_A"/>
    <property type="match status" value="1"/>
</dbReference>
<feature type="transmembrane region" description="Helical" evidence="11">
    <location>
        <begin position="168"/>
        <end position="186"/>
    </location>
</feature>
<dbReference type="PANTHER" id="PTHR11410:SF0">
    <property type="entry name" value="ATP SYNTHASE SUBUNIT A"/>
    <property type="match status" value="1"/>
</dbReference>
<comment type="function">
    <text evidence="11 12">Key component of the proton channel; it plays a direct role in the translocation of protons across the membrane.</text>
</comment>
<keyword evidence="11" id="KW-1003">Cell membrane</keyword>
<dbReference type="OrthoDB" id="9809130at2"/>
<dbReference type="EMBL" id="SJZI01000003">
    <property type="protein sequence ID" value="TCJ18806.1"/>
    <property type="molecule type" value="Genomic_DNA"/>
</dbReference>
<feature type="transmembrane region" description="Helical" evidence="11">
    <location>
        <begin position="296"/>
        <end position="315"/>
    </location>
</feature>
<keyword evidence="9 11" id="KW-0472">Membrane</keyword>
<keyword evidence="8 11" id="KW-0406">Ion transport</keyword>
<dbReference type="CDD" id="cd00310">
    <property type="entry name" value="ATP-synt_Fo_a_6"/>
    <property type="match status" value="1"/>
</dbReference>
<keyword evidence="6 11" id="KW-0375">Hydrogen ion transport</keyword>
<dbReference type="Proteomes" id="UP000295334">
    <property type="component" value="Unassembled WGS sequence"/>
</dbReference>
<keyword evidence="7 11" id="KW-1133">Transmembrane helix</keyword>
<evidence type="ECO:0000256" key="1">
    <source>
        <dbReference type="ARBA" id="ARBA00004141"/>
    </source>
</evidence>
<feature type="transmembrane region" description="Helical" evidence="11">
    <location>
        <begin position="255"/>
        <end position="275"/>
    </location>
</feature>
<evidence type="ECO:0000256" key="9">
    <source>
        <dbReference type="ARBA" id="ARBA00023136"/>
    </source>
</evidence>
<dbReference type="SUPFAM" id="SSF81336">
    <property type="entry name" value="F1F0 ATP synthase subunit A"/>
    <property type="match status" value="1"/>
</dbReference>
<dbReference type="AlphaFoldDB" id="A0A4R1BN84"/>
<keyword evidence="16" id="KW-1185">Reference proteome</keyword>
<feature type="transmembrane region" description="Helical" evidence="11">
    <location>
        <begin position="229"/>
        <end position="249"/>
    </location>
</feature>
<feature type="transmembrane region" description="Helical" evidence="11">
    <location>
        <begin position="354"/>
        <end position="374"/>
    </location>
</feature>
<keyword evidence="3 11" id="KW-0813">Transport</keyword>
<sequence length="410" mass="45323">MKVRRVKSLMVAVFSLFSVLAFAQNDHGTPVGEKTPDGHVASEEPAKEGNKFDANEVIFGHVLDAHSFHFFDLNGHPYGLSLPVILYDKENGGIKTFSSARFEHGHSVAEGRYQLVTEHWRHEMVSEGHLTEEQAKGYRNENIIAVDPSTKAPLAGAKVYDFSITRNVVQMMLALILLVWIMLGVAKRYKSGQGVTSAPRGMQNAIEPVITFVRDEVAKPNLGHHYRKFMPLLLTIFFFILINNLFGLIPGSANVTGNIAFTAMLGLVSFLVINISGNKHYWGHIFNPPVPFGIKFIMVPVEILSIITKPFALIIRLFANMLAGHIIIICLISLIFIFGSLAKVAGWGFMPISIAFSVFIFVIEVLVAFIQAFIFTNLTAVFIGQATEDHHQHEGEAHAGHPPTEPVIIG</sequence>
<evidence type="ECO:0000313" key="15">
    <source>
        <dbReference type="EMBL" id="TCJ18806.1"/>
    </source>
</evidence>
<evidence type="ECO:0000256" key="14">
    <source>
        <dbReference type="SAM" id="SignalP"/>
    </source>
</evidence>
<feature type="compositionally biased region" description="Basic and acidic residues" evidence="13">
    <location>
        <begin position="34"/>
        <end position="47"/>
    </location>
</feature>
<dbReference type="RefSeq" id="WP_131446832.1">
    <property type="nucleotide sequence ID" value="NZ_SJZI01000003.1"/>
</dbReference>
<feature type="transmembrane region" description="Helical" evidence="11">
    <location>
        <begin position="321"/>
        <end position="342"/>
    </location>
</feature>
<feature type="region of interest" description="Disordered" evidence="13">
    <location>
        <begin position="28"/>
        <end position="47"/>
    </location>
</feature>
<evidence type="ECO:0000256" key="4">
    <source>
        <dbReference type="ARBA" id="ARBA00022547"/>
    </source>
</evidence>
<keyword evidence="4 11" id="KW-0138">CF(0)</keyword>
<evidence type="ECO:0000256" key="13">
    <source>
        <dbReference type="SAM" id="MobiDB-lite"/>
    </source>
</evidence>
<evidence type="ECO:0000256" key="6">
    <source>
        <dbReference type="ARBA" id="ARBA00022781"/>
    </source>
</evidence>
<feature type="signal peptide" evidence="14">
    <location>
        <begin position="1"/>
        <end position="23"/>
    </location>
</feature>
<evidence type="ECO:0000256" key="10">
    <source>
        <dbReference type="ARBA" id="ARBA00023310"/>
    </source>
</evidence>
<protein>
    <recommendedName>
        <fullName evidence="11 12">ATP synthase subunit a</fullName>
    </recommendedName>
    <alternativeName>
        <fullName evidence="11">ATP synthase F0 sector subunit a</fullName>
    </alternativeName>
    <alternativeName>
        <fullName evidence="11">F-ATPase subunit 6</fullName>
    </alternativeName>
</protein>
<keyword evidence="14" id="KW-0732">Signal</keyword>
<evidence type="ECO:0000256" key="2">
    <source>
        <dbReference type="ARBA" id="ARBA00006810"/>
    </source>
</evidence>